<protein>
    <submittedName>
        <fullName evidence="2">Uncharacterized protein</fullName>
    </submittedName>
</protein>
<name>D8QC96_SCHCM</name>
<accession>D8QC96</accession>
<dbReference type="AlphaFoldDB" id="D8QC96"/>
<keyword evidence="3" id="KW-1185">Reference proteome</keyword>
<evidence type="ECO:0000313" key="3">
    <source>
        <dbReference type="Proteomes" id="UP000007431"/>
    </source>
</evidence>
<proteinExistence type="predicted"/>
<dbReference type="InParanoid" id="D8QC96"/>
<dbReference type="EMBL" id="GL377309">
    <property type="protein sequence ID" value="EFI94491.1"/>
    <property type="molecule type" value="Genomic_DNA"/>
</dbReference>
<feature type="chain" id="PRO_5003120796" evidence="1">
    <location>
        <begin position="20"/>
        <end position="110"/>
    </location>
</feature>
<organism evidence="3">
    <name type="scientific">Schizophyllum commune (strain H4-8 / FGSC 9210)</name>
    <name type="common">Split gill fungus</name>
    <dbReference type="NCBI Taxonomy" id="578458"/>
    <lineage>
        <taxon>Eukaryota</taxon>
        <taxon>Fungi</taxon>
        <taxon>Dikarya</taxon>
        <taxon>Basidiomycota</taxon>
        <taxon>Agaricomycotina</taxon>
        <taxon>Agaricomycetes</taxon>
        <taxon>Agaricomycetidae</taxon>
        <taxon>Agaricales</taxon>
        <taxon>Schizophyllaceae</taxon>
        <taxon>Schizophyllum</taxon>
    </lineage>
</organism>
<dbReference type="RefSeq" id="XP_003029394.1">
    <property type="nucleotide sequence ID" value="XM_003029348.1"/>
</dbReference>
<dbReference type="Proteomes" id="UP000007431">
    <property type="component" value="Unassembled WGS sequence"/>
</dbReference>
<gene>
    <name evidence="2" type="ORF">SCHCODRAFT_269888</name>
</gene>
<reference evidence="2 3" key="1">
    <citation type="journal article" date="2010" name="Nat. Biotechnol.">
        <title>Genome sequence of the model mushroom Schizophyllum commune.</title>
        <authorList>
            <person name="Ohm R.A."/>
            <person name="de Jong J.F."/>
            <person name="Lugones L.G."/>
            <person name="Aerts A."/>
            <person name="Kothe E."/>
            <person name="Stajich J.E."/>
            <person name="de Vries R.P."/>
            <person name="Record E."/>
            <person name="Levasseur A."/>
            <person name="Baker S.E."/>
            <person name="Bartholomew K.A."/>
            <person name="Coutinho P.M."/>
            <person name="Erdmann S."/>
            <person name="Fowler T.J."/>
            <person name="Gathman A.C."/>
            <person name="Lombard V."/>
            <person name="Henrissat B."/>
            <person name="Knabe N."/>
            <person name="Kuees U."/>
            <person name="Lilly W.W."/>
            <person name="Lindquist E."/>
            <person name="Lucas S."/>
            <person name="Magnuson J.K."/>
            <person name="Piumi F."/>
            <person name="Raudaskoski M."/>
            <person name="Salamov A."/>
            <person name="Schmutz J."/>
            <person name="Schwarze F.W.M.R."/>
            <person name="vanKuyk P.A."/>
            <person name="Horton J.S."/>
            <person name="Grigoriev I.V."/>
            <person name="Woesten H.A.B."/>
        </authorList>
    </citation>
    <scope>NUCLEOTIDE SEQUENCE [LARGE SCALE GENOMIC DNA]</scope>
    <source>
        <strain evidence="3">H4-8 / FGSC 9210</strain>
    </source>
</reference>
<dbReference type="KEGG" id="scm:SCHCO_0269888"/>
<dbReference type="HOGENOM" id="CLU_2172528_0_0_1"/>
<sequence length="110" mass="11727">MRFTSSVFTFFSLVGLSSTVLPCWQRVPFSYGYGISNRRTIVLSAESAGSPAGSGSELCPQCLQSCSNKPDLDGNSIWKVWVSHNLACNSANADINRDSNVTSSIQGEGG</sequence>
<feature type="signal peptide" evidence="1">
    <location>
        <begin position="1"/>
        <end position="19"/>
    </location>
</feature>
<evidence type="ECO:0000256" key="1">
    <source>
        <dbReference type="SAM" id="SignalP"/>
    </source>
</evidence>
<keyword evidence="1" id="KW-0732">Signal</keyword>
<dbReference type="GeneID" id="9594144"/>
<evidence type="ECO:0000313" key="2">
    <source>
        <dbReference type="EMBL" id="EFI94491.1"/>
    </source>
</evidence>
<dbReference type="VEuPathDB" id="FungiDB:SCHCODRAFT_0269888"/>